<evidence type="ECO:0000313" key="2">
    <source>
        <dbReference type="Proteomes" id="UP000177625"/>
    </source>
</evidence>
<gene>
    <name evidence="1" type="ORF">RSE6_09930</name>
</gene>
<dbReference type="EMBL" id="FJVC01000368">
    <property type="protein sequence ID" value="CZT49133.1"/>
    <property type="molecule type" value="Genomic_DNA"/>
</dbReference>
<organism evidence="1 2">
    <name type="scientific">Rhynchosporium secalis</name>
    <name type="common">Barley scald fungus</name>
    <dbReference type="NCBI Taxonomy" id="38038"/>
    <lineage>
        <taxon>Eukaryota</taxon>
        <taxon>Fungi</taxon>
        <taxon>Dikarya</taxon>
        <taxon>Ascomycota</taxon>
        <taxon>Pezizomycotina</taxon>
        <taxon>Leotiomycetes</taxon>
        <taxon>Helotiales</taxon>
        <taxon>Ploettnerulaceae</taxon>
        <taxon>Rhynchosporium</taxon>
    </lineage>
</organism>
<proteinExistence type="predicted"/>
<name>A0A1E1MJ95_RHYSE</name>
<evidence type="ECO:0000313" key="1">
    <source>
        <dbReference type="EMBL" id="CZT49133.1"/>
    </source>
</evidence>
<protein>
    <submittedName>
        <fullName evidence="1">Uncharacterized protein</fullName>
    </submittedName>
</protein>
<keyword evidence="2" id="KW-1185">Reference proteome</keyword>
<dbReference type="Proteomes" id="UP000177625">
    <property type="component" value="Unassembled WGS sequence"/>
</dbReference>
<accession>A0A1E1MJ95</accession>
<reference evidence="2" key="1">
    <citation type="submission" date="2016-03" db="EMBL/GenBank/DDBJ databases">
        <authorList>
            <person name="Guldener U."/>
        </authorList>
    </citation>
    <scope>NUCLEOTIDE SEQUENCE [LARGE SCALE GENOMIC DNA]</scope>
</reference>
<sequence length="102" mass="11537">MGFHFSGFAHLDKIKSLFEKTLGLTWTYGSYTTGQLRLNPCVNSDFLNRCGPDVLHDYGYIKANHIANVRPEDRVYVADSSRGESPVVLQNTERVIWASLVM</sequence>
<dbReference type="AlphaFoldDB" id="A0A1E1MJ95"/>